<dbReference type="EMBL" id="BK015366">
    <property type="protein sequence ID" value="DAE03461.1"/>
    <property type="molecule type" value="Genomic_DNA"/>
</dbReference>
<accession>A0A8S5PA23</accession>
<sequence>MTCVNISRDISVIYAIVLFPGALQRTGFSFFAPLASPSFYQKRFGQTCMGRRETLKRAYIYYFYFLFLS</sequence>
<organism evidence="2">
    <name type="scientific">Siphoviridae sp. ctTXt1</name>
    <dbReference type="NCBI Taxonomy" id="2825520"/>
    <lineage>
        <taxon>Viruses</taxon>
        <taxon>Duplodnaviria</taxon>
        <taxon>Heunggongvirae</taxon>
        <taxon>Uroviricota</taxon>
        <taxon>Caudoviricetes</taxon>
    </lineage>
</organism>
<keyword evidence="1" id="KW-1133">Transmembrane helix</keyword>
<proteinExistence type="predicted"/>
<name>A0A8S5PA23_9CAUD</name>
<evidence type="ECO:0000313" key="2">
    <source>
        <dbReference type="EMBL" id="DAE03461.1"/>
    </source>
</evidence>
<protein>
    <submittedName>
        <fullName evidence="2">Uncharacterized protein</fullName>
    </submittedName>
</protein>
<keyword evidence="1" id="KW-0812">Transmembrane</keyword>
<evidence type="ECO:0000256" key="1">
    <source>
        <dbReference type="SAM" id="Phobius"/>
    </source>
</evidence>
<feature type="transmembrane region" description="Helical" evidence="1">
    <location>
        <begin position="12"/>
        <end position="34"/>
    </location>
</feature>
<keyword evidence="1" id="KW-0472">Membrane</keyword>
<reference evidence="2" key="1">
    <citation type="journal article" date="2021" name="Proc. Natl. Acad. Sci. U.S.A.">
        <title>A Catalog of Tens of Thousands of Viruses from Human Metagenomes Reveals Hidden Associations with Chronic Diseases.</title>
        <authorList>
            <person name="Tisza M.J."/>
            <person name="Buck C.B."/>
        </authorList>
    </citation>
    <scope>NUCLEOTIDE SEQUENCE</scope>
    <source>
        <strain evidence="2">CtTXt1</strain>
    </source>
</reference>